<proteinExistence type="predicted"/>
<name>F2B1H2_RHOBT</name>
<gene>
    <name evidence="1" type="ORF">RBWH47_03166</name>
</gene>
<dbReference type="Proteomes" id="UP000006222">
    <property type="component" value="Unassembled WGS sequence"/>
</dbReference>
<dbReference type="EMBL" id="AFAR01000302">
    <property type="protein sequence ID" value="EGF24235.1"/>
    <property type="molecule type" value="Genomic_DNA"/>
</dbReference>
<organism evidence="1 2">
    <name type="scientific">Rhodopirellula baltica WH47</name>
    <dbReference type="NCBI Taxonomy" id="991778"/>
    <lineage>
        <taxon>Bacteria</taxon>
        <taxon>Pseudomonadati</taxon>
        <taxon>Planctomycetota</taxon>
        <taxon>Planctomycetia</taxon>
        <taxon>Pirellulales</taxon>
        <taxon>Pirellulaceae</taxon>
        <taxon>Rhodopirellula</taxon>
    </lineage>
</organism>
<protein>
    <submittedName>
        <fullName evidence="1">Uncharacterized protein</fullName>
    </submittedName>
</protein>
<evidence type="ECO:0000313" key="2">
    <source>
        <dbReference type="Proteomes" id="UP000006222"/>
    </source>
</evidence>
<sequence length="47" mass="5108">MVGGVFGNFCTGLLRCRFIAASIHFAEQLNSQRPTIAGVQIAHRFAT</sequence>
<accession>F2B1H2</accession>
<dbReference type="AlphaFoldDB" id="F2B1H2"/>
<reference evidence="1 2" key="1">
    <citation type="journal article" date="2013" name="Mar. Genomics">
        <title>Expression of sulfatases in Rhodopirellula baltica and the diversity of sulfatases in the genus Rhodopirellula.</title>
        <authorList>
            <person name="Wegner C.E."/>
            <person name="Richter-Heitmann T."/>
            <person name="Klindworth A."/>
            <person name="Klockow C."/>
            <person name="Richter M."/>
            <person name="Achstetter T."/>
            <person name="Glockner F.O."/>
            <person name="Harder J."/>
        </authorList>
    </citation>
    <scope>NUCLEOTIDE SEQUENCE [LARGE SCALE GENOMIC DNA]</scope>
    <source>
        <strain evidence="1 2">WH47</strain>
    </source>
</reference>
<comment type="caution">
    <text evidence="1">The sequence shown here is derived from an EMBL/GenBank/DDBJ whole genome shotgun (WGS) entry which is preliminary data.</text>
</comment>
<dbReference type="PATRIC" id="fig|991778.3.peg.6174"/>
<evidence type="ECO:0000313" key="1">
    <source>
        <dbReference type="EMBL" id="EGF24235.1"/>
    </source>
</evidence>